<dbReference type="PANTHER" id="PTHR40050">
    <property type="entry name" value="INNER SPORE COAT PROTEIN H"/>
    <property type="match status" value="1"/>
</dbReference>
<dbReference type="InterPro" id="IPR014867">
    <property type="entry name" value="Spore_coat_CotH_CotH2/3/7"/>
</dbReference>
<feature type="compositionally biased region" description="Polar residues" evidence="1">
    <location>
        <begin position="334"/>
        <end position="351"/>
    </location>
</feature>
<organism evidence="4 5">
    <name type="scientific">Paenibacillus nuruki</name>
    <dbReference type="NCBI Taxonomy" id="1886670"/>
    <lineage>
        <taxon>Bacteria</taxon>
        <taxon>Bacillati</taxon>
        <taxon>Bacillota</taxon>
        <taxon>Bacilli</taxon>
        <taxon>Bacillales</taxon>
        <taxon>Paenibacillaceae</taxon>
        <taxon>Paenibacillus</taxon>
    </lineage>
</organism>
<dbReference type="Pfam" id="PF08757">
    <property type="entry name" value="CotH"/>
    <property type="match status" value="2"/>
</dbReference>
<keyword evidence="2" id="KW-0472">Membrane</keyword>
<protein>
    <recommendedName>
        <fullName evidence="6">Spore coat protein CotH</fullName>
    </recommendedName>
</protein>
<dbReference type="PATRIC" id="fig|1886670.3.peg.1329"/>
<proteinExistence type="predicted"/>
<feature type="region of interest" description="Disordered" evidence="1">
    <location>
        <begin position="488"/>
        <end position="555"/>
    </location>
</feature>
<keyword evidence="2" id="KW-1133">Transmembrane helix</keyword>
<reference evidence="4 5" key="1">
    <citation type="submission" date="2016-08" db="EMBL/GenBank/DDBJ databases">
        <title>Genome sequencing of Paenibacillus sp. TI45-13ar, isolated from Korean traditional nuruk.</title>
        <authorList>
            <person name="Kim S.-J."/>
        </authorList>
    </citation>
    <scope>NUCLEOTIDE SEQUENCE [LARGE SCALE GENOMIC DNA]</scope>
    <source>
        <strain evidence="4 5">TI45-13ar</strain>
    </source>
</reference>
<feature type="signal peptide" evidence="3">
    <location>
        <begin position="1"/>
        <end position="28"/>
    </location>
</feature>
<feature type="region of interest" description="Disordered" evidence="1">
    <location>
        <begin position="316"/>
        <end position="379"/>
    </location>
</feature>
<feature type="compositionally biased region" description="Low complexity" evidence="1">
    <location>
        <begin position="322"/>
        <end position="333"/>
    </location>
</feature>
<evidence type="ECO:0000256" key="2">
    <source>
        <dbReference type="SAM" id="Phobius"/>
    </source>
</evidence>
<sequence>MKRMLKVIFAGILCLVAIPWVSTQEAHAGTVTEQSAQDANVFVEDKVVDVKITIPDSDFQDMLDHASDEKYHSASVDYNGKTITNIGIRTKGNLSLRSVVQMDDSDRYSFKLSFDEYISGQNLYGLDKINLNNNYSDASYMREFLTYEMSEMLGLPTPKHSFVRIYVNGEYKGLYLAVEQVDDSFIESHYEDTTGTLYKGLMTGSGSDLQWIDDDADSYTGLEVKSETQDKDALINMLDKLNHDSTTPYTDYLDVDSILEYLTLNVVTNNTDSYIGGNKQNYYLYEHGGIFSMIPWDYNMAFGGMGGMGRGMGGFGGRGGENTDTNTTETTTNQIPSNTAPAKDPQTATDQTNVNTNNATGNTNNATGNNTTPKTETANVTDTASSTSLMIDEPTSGALAERPLVAKLLAVDEYKQKYHAMIQKVLTQFLANDLFTAKVNALNDMIAVDVQSDPTAFYTYEEYQAGVTSLIAWNQTNVTNIQGQLDGTIASSGDGSGNGGMGGGMGRGGGDRGQRPEGAPTDQGRGNGGMMAPPDGAGGMGGGPGGGGFGEPMTPTIDTATQAKYTAISVGILVLAIGIVLGFRRKRV</sequence>
<evidence type="ECO:0000256" key="3">
    <source>
        <dbReference type="SAM" id="SignalP"/>
    </source>
</evidence>
<evidence type="ECO:0000313" key="5">
    <source>
        <dbReference type="Proteomes" id="UP000094578"/>
    </source>
</evidence>
<accession>A0A1E3L7Y9</accession>
<name>A0A1E3L7Y9_9BACL</name>
<dbReference type="Proteomes" id="UP000094578">
    <property type="component" value="Unassembled WGS sequence"/>
</dbReference>
<dbReference type="AlphaFoldDB" id="A0A1E3L7Y9"/>
<feature type="chain" id="PRO_5009131427" description="Spore coat protein CotH" evidence="3">
    <location>
        <begin position="29"/>
        <end position="588"/>
    </location>
</feature>
<keyword evidence="2" id="KW-0812">Transmembrane</keyword>
<evidence type="ECO:0000256" key="1">
    <source>
        <dbReference type="SAM" id="MobiDB-lite"/>
    </source>
</evidence>
<dbReference type="STRING" id="1886670.PTI45_01304"/>
<feature type="compositionally biased region" description="Gly residues" evidence="1">
    <location>
        <begin position="536"/>
        <end position="550"/>
    </location>
</feature>
<feature type="compositionally biased region" description="Low complexity" evidence="1">
    <location>
        <begin position="352"/>
        <end position="372"/>
    </location>
</feature>
<feature type="transmembrane region" description="Helical" evidence="2">
    <location>
        <begin position="565"/>
        <end position="583"/>
    </location>
</feature>
<dbReference type="EMBL" id="MDER01000031">
    <property type="protein sequence ID" value="ODP29295.1"/>
    <property type="molecule type" value="Genomic_DNA"/>
</dbReference>
<dbReference type="PANTHER" id="PTHR40050:SF1">
    <property type="entry name" value="INNER SPORE COAT PROTEIN H"/>
    <property type="match status" value="1"/>
</dbReference>
<evidence type="ECO:0000313" key="4">
    <source>
        <dbReference type="EMBL" id="ODP29295.1"/>
    </source>
</evidence>
<gene>
    <name evidence="4" type="ORF">PTI45_01304</name>
</gene>
<evidence type="ECO:0008006" key="6">
    <source>
        <dbReference type="Google" id="ProtNLM"/>
    </source>
</evidence>
<comment type="caution">
    <text evidence="4">The sequence shown here is derived from an EMBL/GenBank/DDBJ whole genome shotgun (WGS) entry which is preliminary data.</text>
</comment>
<keyword evidence="3" id="KW-0732">Signal</keyword>
<feature type="compositionally biased region" description="Gly residues" evidence="1">
    <location>
        <begin position="494"/>
        <end position="508"/>
    </location>
</feature>
<keyword evidence="5" id="KW-1185">Reference proteome</keyword>